<feature type="transmembrane region" description="Helical" evidence="15">
    <location>
        <begin position="49"/>
        <end position="72"/>
    </location>
</feature>
<dbReference type="AlphaFoldDB" id="A0A914CA61"/>
<dbReference type="InterPro" id="IPR017871">
    <property type="entry name" value="ABC_transporter-like_CS"/>
</dbReference>
<keyword evidence="10 15" id="KW-1133">Transmembrane helix</keyword>
<dbReference type="WBParaSite" id="ACRNAN_Path_703.g2641.t1">
    <property type="protein sequence ID" value="ACRNAN_Path_703.g2641.t1"/>
    <property type="gene ID" value="ACRNAN_Path_703.g2641"/>
</dbReference>
<dbReference type="Pfam" id="PF00664">
    <property type="entry name" value="ABC_membrane"/>
    <property type="match status" value="2"/>
</dbReference>
<evidence type="ECO:0000256" key="8">
    <source>
        <dbReference type="ARBA" id="ARBA00022840"/>
    </source>
</evidence>
<keyword evidence="8" id="KW-0067">ATP-binding</keyword>
<keyword evidence="5 15" id="KW-0812">Transmembrane</keyword>
<evidence type="ECO:0000256" key="7">
    <source>
        <dbReference type="ARBA" id="ARBA00022741"/>
    </source>
</evidence>
<dbReference type="InterPro" id="IPR036640">
    <property type="entry name" value="ABC1_TM_sf"/>
</dbReference>
<dbReference type="InterPro" id="IPR011527">
    <property type="entry name" value="ABC1_TM_dom"/>
</dbReference>
<protein>
    <recommendedName>
        <fullName evidence="3">ABC-type xenobiotic transporter</fullName>
        <ecNumber evidence="3">7.6.2.2</ecNumber>
    </recommendedName>
</protein>
<name>A0A914CA61_9BILA</name>
<accession>A0A914CA61</accession>
<keyword evidence="12" id="KW-0325">Glycoprotein</keyword>
<feature type="transmembrane region" description="Helical" evidence="15">
    <location>
        <begin position="715"/>
        <end position="743"/>
    </location>
</feature>
<dbReference type="SUPFAM" id="SSF90123">
    <property type="entry name" value="ABC transporter transmembrane region"/>
    <property type="match status" value="2"/>
</dbReference>
<dbReference type="GO" id="GO:0005886">
    <property type="term" value="C:plasma membrane"/>
    <property type="evidence" value="ECO:0007669"/>
    <property type="project" value="TreeGrafter"/>
</dbReference>
<evidence type="ECO:0000256" key="15">
    <source>
        <dbReference type="SAM" id="Phobius"/>
    </source>
</evidence>
<dbReference type="GO" id="GO:0016887">
    <property type="term" value="F:ATP hydrolysis activity"/>
    <property type="evidence" value="ECO:0007669"/>
    <property type="project" value="InterPro"/>
</dbReference>
<dbReference type="FunFam" id="1.20.1560.10:FF:000018">
    <property type="entry name" value="ATP-binding cassette subfamily B member 11"/>
    <property type="match status" value="1"/>
</dbReference>
<dbReference type="FunFam" id="3.40.50.300:FF:000479">
    <property type="entry name" value="Multidrug resistance protein 1A"/>
    <property type="match status" value="1"/>
</dbReference>
<evidence type="ECO:0000256" key="1">
    <source>
        <dbReference type="ARBA" id="ARBA00004141"/>
    </source>
</evidence>
<feature type="transmembrane region" description="Helical" evidence="15">
    <location>
        <begin position="671"/>
        <end position="695"/>
    </location>
</feature>
<reference evidence="19" key="1">
    <citation type="submission" date="2022-11" db="UniProtKB">
        <authorList>
            <consortium name="WormBaseParasite"/>
        </authorList>
    </citation>
    <scope>IDENTIFICATION</scope>
</reference>
<dbReference type="SMART" id="SM00382">
    <property type="entry name" value="AAA"/>
    <property type="match status" value="2"/>
</dbReference>
<dbReference type="FunFam" id="3.40.50.300:FF:002845">
    <property type="entry name" value="ATP-binding cassette subfamily B member 5"/>
    <property type="match status" value="1"/>
</dbReference>
<evidence type="ECO:0000256" key="13">
    <source>
        <dbReference type="ARBA" id="ARBA00034018"/>
    </source>
</evidence>
<sequence>MLAEREQQARKPLLGKFLKRESENAKEKEETPPKVSIKKLWRYADSFDFILILIGSLVAIVTGLGMPFLSIIMGSMSQSFINATMYIYCPWDEFIFYDNSDKAVFNCSDYSLHQFSHDIMPQILYSVYMGVALFLSATIQVTCFLVAGENMMHRMRMAFFKSILRQDIPWYDKNQSGTLSTKLFDNLERIKEGTGDKVALAIQFVSQFFGGFIVAFTYDWKLTLIMMALSPLMIICGAFLAKLMASSTEKEAKNYAKAGAIAEEVLTSIRTVVAFNGQEMECKRYETALKAGKADGIIKSIYVGSGLGFTFLVMFGSYCLAFWVGTDFVVDGKMNPDTMITVFFGVMMGSMALGQAGPQFAVVGTAQGAAAAIYEIIDRAPEIDSQSTEGNKPDNVKGRIQVKDVKFSYPTRPDIQVLKGVSFEVLPGQTVALVGSSGCGKSTIVSLLLRYYNVESGMGYKTLVGERGTQLSGGQKQRIAIARALVRNPKILLLDEATSALDAESESVVQQALDKAAQGRTTLVIAHRLSTIRNADMIVAMKDGQVVEVGKHDDLMEKNGLYYELVNAQVFTDVDDENVVDSSHRQYTKQISQISARRRLSSTTSKDGDILLQKLTSPRKSIEDEDEEYLKDLTKAKDLKSETERLKKDLEREGAKPANLLLILKYARPEWIYIFLAVVVSIIQGGVFPAFSLFFSTIMEVFAGSDPHEMRRKGHFWALMFLVLGIVQAATLFLQAFFFGLAAERLTMRLRAKLFNHILRMDIGYFDDPRHSSGKICTRLATDTPNVKSAIDYRLGMVFSALVSVGTGVVIAFIYGWQMALLMVAIFPLGGVGQAVQNKYFQGRSKEDARELENAGKTAMEAIEHIRTVQALTLEGKFYNMFCKFLDYPHQSSRRKALMQGLTFGFSSSIFFFLYAAAFRFGVWLIVKETLTPIEVLKSLYAISFTAGSMGFASSYFPEYLKAKFAAGLIFKMLADEPKIDSLSKGGKKPAKINASIHFHDIQFAYPQRSTINVLKGLNLDVEPGKTLALVGPSGCGKSTVVSLMERFYDPANGDVTIDNENIQEINVQYLRSQLALVSQEPILFDRSIRENIIYGLEDKNISEEEIQNATRLANIEKFISELPDGLNTRVGEKGTQLSGGQKQRIAIARALIRNPRILLLDEATSALDTESEKVVQEALDRASQGRTCIIIAHRLSTIVNADCIAVIKNGVVIEKGTHEELIKRRGVYFALTEKQNMKKE</sequence>
<dbReference type="Pfam" id="PF00005">
    <property type="entry name" value="ABC_tran"/>
    <property type="match status" value="3"/>
</dbReference>
<dbReference type="Gene3D" id="1.20.1560.10">
    <property type="entry name" value="ABC transporter type 1, transmembrane domain"/>
    <property type="match status" value="2"/>
</dbReference>
<evidence type="ECO:0000256" key="10">
    <source>
        <dbReference type="ARBA" id="ARBA00022989"/>
    </source>
</evidence>
<evidence type="ECO:0000256" key="9">
    <source>
        <dbReference type="ARBA" id="ARBA00022967"/>
    </source>
</evidence>
<dbReference type="InterPro" id="IPR003593">
    <property type="entry name" value="AAA+_ATPase"/>
</dbReference>
<feature type="transmembrane region" description="Helical" evidence="15">
    <location>
        <begin position="198"/>
        <end position="218"/>
    </location>
</feature>
<dbReference type="SUPFAM" id="SSF52540">
    <property type="entry name" value="P-loop containing nucleoside triphosphate hydrolases"/>
    <property type="match status" value="2"/>
</dbReference>
<evidence type="ECO:0000256" key="14">
    <source>
        <dbReference type="SAM" id="MobiDB-lite"/>
    </source>
</evidence>
<feature type="domain" description="ABC transmembrane type-1" evidence="17">
    <location>
        <begin position="53"/>
        <end position="365"/>
    </location>
</feature>
<comment type="subcellular location">
    <subcellularLocation>
        <location evidence="1">Membrane</location>
        <topology evidence="1">Multi-pass membrane protein</topology>
    </subcellularLocation>
</comment>
<evidence type="ECO:0000259" key="17">
    <source>
        <dbReference type="PROSITE" id="PS50929"/>
    </source>
</evidence>
<dbReference type="InterPro" id="IPR003439">
    <property type="entry name" value="ABC_transporter-like_ATP-bd"/>
</dbReference>
<dbReference type="InterPro" id="IPR027417">
    <property type="entry name" value="P-loop_NTPase"/>
</dbReference>
<evidence type="ECO:0000256" key="11">
    <source>
        <dbReference type="ARBA" id="ARBA00023136"/>
    </source>
</evidence>
<dbReference type="GO" id="GO:0005524">
    <property type="term" value="F:ATP binding"/>
    <property type="evidence" value="ECO:0007669"/>
    <property type="project" value="UniProtKB-KW"/>
</dbReference>
<keyword evidence="6" id="KW-0677">Repeat</keyword>
<feature type="transmembrane region" description="Helical" evidence="15">
    <location>
        <begin position="301"/>
        <end position="326"/>
    </location>
</feature>
<comment type="catalytic activity">
    <reaction evidence="13">
        <text>ATP + H2O + xenobioticSide 1 = ADP + phosphate + xenobioticSide 2.</text>
        <dbReference type="EC" id="7.6.2.2"/>
    </reaction>
</comment>
<dbReference type="GO" id="GO:0008559">
    <property type="term" value="F:ABC-type xenobiotic transporter activity"/>
    <property type="evidence" value="ECO:0007669"/>
    <property type="project" value="UniProtKB-EC"/>
</dbReference>
<feature type="transmembrane region" description="Helical" evidence="15">
    <location>
        <begin position="820"/>
        <end position="836"/>
    </location>
</feature>
<organism evidence="18 19">
    <name type="scientific">Acrobeloides nanus</name>
    <dbReference type="NCBI Taxonomy" id="290746"/>
    <lineage>
        <taxon>Eukaryota</taxon>
        <taxon>Metazoa</taxon>
        <taxon>Ecdysozoa</taxon>
        <taxon>Nematoda</taxon>
        <taxon>Chromadorea</taxon>
        <taxon>Rhabditida</taxon>
        <taxon>Tylenchina</taxon>
        <taxon>Cephalobomorpha</taxon>
        <taxon>Cephaloboidea</taxon>
        <taxon>Cephalobidae</taxon>
        <taxon>Acrobeloides</taxon>
    </lineage>
</organism>
<dbReference type="EC" id="7.6.2.2" evidence="3"/>
<dbReference type="PROSITE" id="PS50929">
    <property type="entry name" value="ABC_TM1F"/>
    <property type="match status" value="2"/>
</dbReference>
<evidence type="ECO:0000256" key="4">
    <source>
        <dbReference type="ARBA" id="ARBA00022448"/>
    </source>
</evidence>
<keyword evidence="11 15" id="KW-0472">Membrane</keyword>
<comment type="similarity">
    <text evidence="2">Belongs to the ABC transporter superfamily. ABCB family. Multidrug resistance exporter (TC 3.A.1.201) subfamily.</text>
</comment>
<evidence type="ECO:0000256" key="3">
    <source>
        <dbReference type="ARBA" id="ARBA00012191"/>
    </source>
</evidence>
<dbReference type="PANTHER" id="PTHR24222">
    <property type="entry name" value="ABC TRANSPORTER B FAMILY"/>
    <property type="match status" value="1"/>
</dbReference>
<feature type="domain" description="ABC transporter" evidence="16">
    <location>
        <begin position="400"/>
        <end position="568"/>
    </location>
</feature>
<feature type="transmembrane region" description="Helical" evidence="15">
    <location>
        <begin position="123"/>
        <end position="147"/>
    </location>
</feature>
<evidence type="ECO:0000313" key="18">
    <source>
        <dbReference type="Proteomes" id="UP000887540"/>
    </source>
</evidence>
<keyword evidence="7" id="KW-0547">Nucleotide-binding</keyword>
<feature type="transmembrane region" description="Helical" evidence="15">
    <location>
        <begin position="338"/>
        <end position="354"/>
    </location>
</feature>
<proteinExistence type="inferred from homology"/>
<dbReference type="Proteomes" id="UP000887540">
    <property type="component" value="Unplaced"/>
</dbReference>
<keyword evidence="18" id="KW-1185">Reference proteome</keyword>
<dbReference type="CDD" id="cd03249">
    <property type="entry name" value="ABC_MTABC3_MDL1_MDL2"/>
    <property type="match status" value="1"/>
</dbReference>
<keyword evidence="4" id="KW-0813">Transport</keyword>
<dbReference type="CDD" id="cd18577">
    <property type="entry name" value="ABC_6TM_Pgp_ABCB1_D1_like"/>
    <property type="match status" value="1"/>
</dbReference>
<dbReference type="FunFam" id="1.20.1560.10:FF:000121">
    <property type="entry name" value="ABC transporter B family member 9"/>
    <property type="match status" value="1"/>
</dbReference>
<dbReference type="CDD" id="cd18578">
    <property type="entry name" value="ABC_6TM_Pgp_ABCB1_D2_like"/>
    <property type="match status" value="1"/>
</dbReference>
<evidence type="ECO:0000256" key="6">
    <source>
        <dbReference type="ARBA" id="ARBA00022737"/>
    </source>
</evidence>
<dbReference type="PANTHER" id="PTHR24222:SF76">
    <property type="entry name" value="MYCOBACTIN IMPORT ATP-BINDING_PERMEASE PROTEIN IRTB"/>
    <property type="match status" value="1"/>
</dbReference>
<feature type="domain" description="ABC transmembrane type-1" evidence="17">
    <location>
        <begin position="675"/>
        <end position="962"/>
    </location>
</feature>
<feature type="transmembrane region" description="Helical" evidence="15">
    <location>
        <begin position="902"/>
        <end position="927"/>
    </location>
</feature>
<dbReference type="PROSITE" id="PS00211">
    <property type="entry name" value="ABC_TRANSPORTER_1"/>
    <property type="match status" value="2"/>
</dbReference>
<feature type="compositionally biased region" description="Basic and acidic residues" evidence="14">
    <location>
        <begin position="18"/>
        <end position="30"/>
    </location>
</feature>
<feature type="transmembrane region" description="Helical" evidence="15">
    <location>
        <begin position="224"/>
        <end position="245"/>
    </location>
</feature>
<evidence type="ECO:0000256" key="5">
    <source>
        <dbReference type="ARBA" id="ARBA00022692"/>
    </source>
</evidence>
<feature type="region of interest" description="Disordered" evidence="14">
    <location>
        <begin position="1"/>
        <end position="30"/>
    </location>
</feature>
<feature type="domain" description="ABC transporter" evidence="16">
    <location>
        <begin position="997"/>
        <end position="1235"/>
    </location>
</feature>
<evidence type="ECO:0000256" key="12">
    <source>
        <dbReference type="ARBA" id="ARBA00023180"/>
    </source>
</evidence>
<feature type="transmembrane region" description="Helical" evidence="15">
    <location>
        <begin position="795"/>
        <end position="814"/>
    </location>
</feature>
<evidence type="ECO:0000313" key="19">
    <source>
        <dbReference type="WBParaSite" id="ACRNAN_Path_703.g2641.t1"/>
    </source>
</evidence>
<evidence type="ECO:0000256" key="2">
    <source>
        <dbReference type="ARBA" id="ARBA00007577"/>
    </source>
</evidence>
<dbReference type="Gene3D" id="3.40.50.300">
    <property type="entry name" value="P-loop containing nucleotide triphosphate hydrolases"/>
    <property type="match status" value="3"/>
</dbReference>
<dbReference type="InterPro" id="IPR039421">
    <property type="entry name" value="Type_1_exporter"/>
</dbReference>
<evidence type="ECO:0000259" key="16">
    <source>
        <dbReference type="PROSITE" id="PS50893"/>
    </source>
</evidence>
<keyword evidence="9" id="KW-1278">Translocase</keyword>
<dbReference type="PROSITE" id="PS50893">
    <property type="entry name" value="ABC_TRANSPORTER_2"/>
    <property type="match status" value="2"/>
</dbReference>